<feature type="compositionally biased region" description="Basic and acidic residues" evidence="1">
    <location>
        <begin position="349"/>
        <end position="369"/>
    </location>
</feature>
<dbReference type="GO" id="GO:0005634">
    <property type="term" value="C:nucleus"/>
    <property type="evidence" value="ECO:0007669"/>
    <property type="project" value="TreeGrafter"/>
</dbReference>
<gene>
    <name evidence="2" type="ORF">RR48_01462</name>
</gene>
<dbReference type="GO" id="GO:0030490">
    <property type="term" value="P:maturation of SSU-rRNA"/>
    <property type="evidence" value="ECO:0007669"/>
    <property type="project" value="TreeGrafter"/>
</dbReference>
<dbReference type="GO" id="GO:0030686">
    <property type="term" value="C:90S preribosome"/>
    <property type="evidence" value="ECO:0007669"/>
    <property type="project" value="TreeGrafter"/>
</dbReference>
<dbReference type="AlphaFoldDB" id="A0A0N0PEK1"/>
<evidence type="ECO:0008006" key="4">
    <source>
        <dbReference type="Google" id="ProtNLM"/>
    </source>
</evidence>
<feature type="compositionally biased region" description="Acidic residues" evidence="1">
    <location>
        <begin position="256"/>
        <end position="265"/>
    </location>
</feature>
<protein>
    <recommendedName>
        <fullName evidence="4">Serum response factor-binding protein 1</fullName>
    </recommendedName>
</protein>
<feature type="compositionally biased region" description="Polar residues" evidence="1">
    <location>
        <begin position="245"/>
        <end position="255"/>
    </location>
</feature>
<reference evidence="2 3" key="1">
    <citation type="journal article" date="2015" name="Nat. Commun.">
        <title>Outbred genome sequencing and CRISPR/Cas9 gene editing in butterflies.</title>
        <authorList>
            <person name="Li X."/>
            <person name="Fan D."/>
            <person name="Zhang W."/>
            <person name="Liu G."/>
            <person name="Zhang L."/>
            <person name="Zhao L."/>
            <person name="Fang X."/>
            <person name="Chen L."/>
            <person name="Dong Y."/>
            <person name="Chen Y."/>
            <person name="Ding Y."/>
            <person name="Zhao R."/>
            <person name="Feng M."/>
            <person name="Zhu Y."/>
            <person name="Feng Y."/>
            <person name="Jiang X."/>
            <person name="Zhu D."/>
            <person name="Xiang H."/>
            <person name="Feng X."/>
            <person name="Li S."/>
            <person name="Wang J."/>
            <person name="Zhang G."/>
            <person name="Kronforst M.R."/>
            <person name="Wang W."/>
        </authorList>
    </citation>
    <scope>NUCLEOTIDE SEQUENCE [LARGE SCALE GENOMIC DNA]</scope>
    <source>
        <strain evidence="2">Ya'a_city_454_Pm</strain>
        <tissue evidence="2">Whole body</tissue>
    </source>
</reference>
<keyword evidence="3" id="KW-1185">Reference proteome</keyword>
<dbReference type="PANTHER" id="PTHR23325">
    <property type="entry name" value="SERUM RESPONSE FACTOR-BINDING"/>
    <property type="match status" value="1"/>
</dbReference>
<feature type="compositionally biased region" description="Basic and acidic residues" evidence="1">
    <location>
        <begin position="300"/>
        <end position="314"/>
    </location>
</feature>
<evidence type="ECO:0000256" key="1">
    <source>
        <dbReference type="SAM" id="MobiDB-lite"/>
    </source>
</evidence>
<proteinExistence type="predicted"/>
<evidence type="ECO:0000313" key="3">
    <source>
        <dbReference type="Proteomes" id="UP000053240"/>
    </source>
</evidence>
<dbReference type="PANTHER" id="PTHR23325:SF1">
    <property type="entry name" value="SERUM RESPONSE FACTOR-BINDING PROTEIN 1"/>
    <property type="match status" value="1"/>
</dbReference>
<dbReference type="EMBL" id="KQ459762">
    <property type="protein sequence ID" value="KPJ20129.1"/>
    <property type="molecule type" value="Genomic_DNA"/>
</dbReference>
<organism evidence="2 3">
    <name type="scientific">Papilio machaon</name>
    <name type="common">Old World swallowtail butterfly</name>
    <dbReference type="NCBI Taxonomy" id="76193"/>
    <lineage>
        <taxon>Eukaryota</taxon>
        <taxon>Metazoa</taxon>
        <taxon>Ecdysozoa</taxon>
        <taxon>Arthropoda</taxon>
        <taxon>Hexapoda</taxon>
        <taxon>Insecta</taxon>
        <taxon>Pterygota</taxon>
        <taxon>Neoptera</taxon>
        <taxon>Endopterygota</taxon>
        <taxon>Lepidoptera</taxon>
        <taxon>Glossata</taxon>
        <taxon>Ditrysia</taxon>
        <taxon>Papilionoidea</taxon>
        <taxon>Papilionidae</taxon>
        <taxon>Papilioninae</taxon>
        <taxon>Papilio</taxon>
    </lineage>
</organism>
<accession>A0A0N0PEK1</accession>
<sequence>MEVGAVKQAFNNEIIQMKRNLNQAKIQIIHKLTRKAKTLAEKKAPEALKEKLKKKAESAVKEVLIIKIIQMKRNLNQAKIQIIHKLTRKAKTLAEKKAPEALKEKLKKKAESAVKEVLIIKKLKAKDIAKFIVTYDGELAKYLNKPEVDHNKACARLLLHKSLQQKHKYIRETFGNTSINDLFMSRLERRKMKKEAREKQKNKKKEKEAKKLVNIEGDWDVEEIVNKGTDAVKANIHNNGLAMDNGQSEKGQESDNGQDSDDDPNIETPGSYDSTDSDDEALASDSEQADNVINNSQVAKDSDNSDSEVKESKVNKNKKKNISQKNEVIDNLNHSTVVSIDVNKDKISHKEKLNGNKPVEKRKILSKEANKKKKDINKNKNFNEKILKRKFNKVIDEKPADEIKMADPFFITTTGESYMSVVEPRQPDEVKEVHKQGNRKYRRAVMFGNVPIPRRNDFKQDNRKFKDLSNTNDHFSNNSFKKNKKFRYDDKQEIEKVEKLHPSWEAKKRKSGILPFEGKKIVFDDGEL</sequence>
<name>A0A0N0PEK1_PAPMA</name>
<dbReference type="InParanoid" id="A0A0N0PEK1"/>
<evidence type="ECO:0000313" key="2">
    <source>
        <dbReference type="EMBL" id="KPJ20129.1"/>
    </source>
</evidence>
<feature type="region of interest" description="Disordered" evidence="1">
    <location>
        <begin position="349"/>
        <end position="377"/>
    </location>
</feature>
<dbReference type="InterPro" id="IPR037393">
    <property type="entry name" value="Bud22/SRFB1"/>
</dbReference>
<dbReference type="STRING" id="76193.A0A0N0PEK1"/>
<feature type="region of interest" description="Disordered" evidence="1">
    <location>
        <begin position="238"/>
        <end position="328"/>
    </location>
</feature>
<dbReference type="Proteomes" id="UP000053240">
    <property type="component" value="Unassembled WGS sequence"/>
</dbReference>